<reference evidence="1" key="1">
    <citation type="journal article" date="2023" name="Access Microbiol">
        <title>De-novo genome assembly for Akanthomyces muscarius, a biocontrol agent of insect agricultural pests.</title>
        <authorList>
            <person name="Erdos Z."/>
            <person name="Studholme D.J."/>
            <person name="Raymond B."/>
            <person name="Sharma M."/>
        </authorList>
    </citation>
    <scope>NUCLEOTIDE SEQUENCE</scope>
    <source>
        <strain evidence="1">Ve6</strain>
    </source>
</reference>
<protein>
    <recommendedName>
        <fullName evidence="3">Ankyrin repeat protein</fullName>
    </recommendedName>
</protein>
<evidence type="ECO:0000313" key="1">
    <source>
        <dbReference type="EMBL" id="KAJ4147219.1"/>
    </source>
</evidence>
<organism evidence="1 2">
    <name type="scientific">Akanthomyces muscarius</name>
    <name type="common">Entomopathogenic fungus</name>
    <name type="synonym">Lecanicillium muscarium</name>
    <dbReference type="NCBI Taxonomy" id="2231603"/>
    <lineage>
        <taxon>Eukaryota</taxon>
        <taxon>Fungi</taxon>
        <taxon>Dikarya</taxon>
        <taxon>Ascomycota</taxon>
        <taxon>Pezizomycotina</taxon>
        <taxon>Sordariomycetes</taxon>
        <taxon>Hypocreomycetidae</taxon>
        <taxon>Hypocreales</taxon>
        <taxon>Cordycipitaceae</taxon>
        <taxon>Akanthomyces</taxon>
    </lineage>
</organism>
<dbReference type="Proteomes" id="UP001144673">
    <property type="component" value="Chromosome 3"/>
</dbReference>
<proteinExistence type="predicted"/>
<dbReference type="KEGG" id="amus:LMH87_001757"/>
<dbReference type="EMBL" id="JAJHUN010000010">
    <property type="protein sequence ID" value="KAJ4147219.1"/>
    <property type="molecule type" value="Genomic_DNA"/>
</dbReference>
<evidence type="ECO:0008006" key="3">
    <source>
        <dbReference type="Google" id="ProtNLM"/>
    </source>
</evidence>
<comment type="caution">
    <text evidence="1">The sequence shown here is derived from an EMBL/GenBank/DDBJ whole genome shotgun (WGS) entry which is preliminary data.</text>
</comment>
<sequence length="153" mass="17282">MLEFLLTLPEIDLTLRGVGGVVSLLSTAAAFDNLDAVEMLLPRVDPNERDMDGFTALFRAVNVQNPDLVETLLRRPGLDPNIRGPNGATAFQFACGIGLRGTTESREVMQLLHDDRRTDVAMPDLVRERIRFLVWVFCFLLYKLRRLIGQIRL</sequence>
<dbReference type="GeneID" id="80888916"/>
<gene>
    <name evidence="1" type="ORF">LMH87_001757</name>
</gene>
<dbReference type="RefSeq" id="XP_056050160.1">
    <property type="nucleotide sequence ID" value="XM_056193088.1"/>
</dbReference>
<dbReference type="SUPFAM" id="SSF48403">
    <property type="entry name" value="Ankyrin repeat"/>
    <property type="match status" value="1"/>
</dbReference>
<dbReference type="AlphaFoldDB" id="A0A9W8UIR7"/>
<dbReference type="InterPro" id="IPR002110">
    <property type="entry name" value="Ankyrin_rpt"/>
</dbReference>
<dbReference type="Gene3D" id="1.25.40.20">
    <property type="entry name" value="Ankyrin repeat-containing domain"/>
    <property type="match status" value="1"/>
</dbReference>
<accession>A0A9W8UIR7</accession>
<evidence type="ECO:0000313" key="2">
    <source>
        <dbReference type="Proteomes" id="UP001144673"/>
    </source>
</evidence>
<dbReference type="Pfam" id="PF12796">
    <property type="entry name" value="Ank_2"/>
    <property type="match status" value="1"/>
</dbReference>
<keyword evidence="2" id="KW-1185">Reference proteome</keyword>
<dbReference type="InterPro" id="IPR036770">
    <property type="entry name" value="Ankyrin_rpt-contain_sf"/>
</dbReference>
<name>A0A9W8UIR7_AKAMU</name>